<feature type="domain" description="Ion transport" evidence="13">
    <location>
        <begin position="23"/>
        <end position="239"/>
    </location>
</feature>
<comment type="subcellular location">
    <subcellularLocation>
        <location evidence="1">Membrane</location>
        <topology evidence="1">Multi-pass membrane protein</topology>
    </subcellularLocation>
</comment>
<dbReference type="InterPro" id="IPR005821">
    <property type="entry name" value="Ion_trans_dom"/>
</dbReference>
<keyword evidence="2" id="KW-0813">Transport</keyword>
<evidence type="ECO:0000256" key="9">
    <source>
        <dbReference type="ARBA" id="ARBA00023065"/>
    </source>
</evidence>
<evidence type="ECO:0000256" key="4">
    <source>
        <dbReference type="ARBA" id="ARBA00022692"/>
    </source>
</evidence>
<feature type="transmembrane region" description="Helical" evidence="12">
    <location>
        <begin position="24"/>
        <end position="43"/>
    </location>
</feature>
<dbReference type="PRINTS" id="PR00169">
    <property type="entry name" value="KCHANNEL"/>
</dbReference>
<protein>
    <submittedName>
        <fullName evidence="14">Ion transporter</fullName>
    </submittedName>
</protein>
<keyword evidence="5" id="KW-0631">Potassium channel</keyword>
<evidence type="ECO:0000256" key="11">
    <source>
        <dbReference type="ARBA" id="ARBA00023303"/>
    </source>
</evidence>
<dbReference type="EMBL" id="SRSF01000002">
    <property type="protein sequence ID" value="THH40471.1"/>
    <property type="molecule type" value="Genomic_DNA"/>
</dbReference>
<keyword evidence="7" id="KW-0630">Potassium</keyword>
<dbReference type="InterPro" id="IPR027359">
    <property type="entry name" value="Volt_channel_dom_sf"/>
</dbReference>
<evidence type="ECO:0000313" key="14">
    <source>
        <dbReference type="EMBL" id="THH40471.1"/>
    </source>
</evidence>
<organism evidence="14 15">
    <name type="scientific">Neolewinella litorea</name>
    <dbReference type="NCBI Taxonomy" id="2562452"/>
    <lineage>
        <taxon>Bacteria</taxon>
        <taxon>Pseudomonadati</taxon>
        <taxon>Bacteroidota</taxon>
        <taxon>Saprospiria</taxon>
        <taxon>Saprospirales</taxon>
        <taxon>Lewinellaceae</taxon>
        <taxon>Neolewinella</taxon>
    </lineage>
</organism>
<dbReference type="InterPro" id="IPR028325">
    <property type="entry name" value="VG_K_chnl"/>
</dbReference>
<keyword evidence="6" id="KW-0851">Voltage-gated channel</keyword>
<evidence type="ECO:0000256" key="3">
    <source>
        <dbReference type="ARBA" id="ARBA00022538"/>
    </source>
</evidence>
<keyword evidence="15" id="KW-1185">Reference proteome</keyword>
<dbReference type="GO" id="GO:0005249">
    <property type="term" value="F:voltage-gated potassium channel activity"/>
    <property type="evidence" value="ECO:0007669"/>
    <property type="project" value="InterPro"/>
</dbReference>
<dbReference type="Pfam" id="PF00520">
    <property type="entry name" value="Ion_trans"/>
    <property type="match status" value="1"/>
</dbReference>
<evidence type="ECO:0000313" key="15">
    <source>
        <dbReference type="Proteomes" id="UP000308528"/>
    </source>
</evidence>
<keyword evidence="9" id="KW-0406">Ion transport</keyword>
<evidence type="ECO:0000256" key="5">
    <source>
        <dbReference type="ARBA" id="ARBA00022826"/>
    </source>
</evidence>
<feature type="transmembrane region" description="Helical" evidence="12">
    <location>
        <begin position="55"/>
        <end position="77"/>
    </location>
</feature>
<feature type="transmembrane region" description="Helical" evidence="12">
    <location>
        <begin position="97"/>
        <end position="118"/>
    </location>
</feature>
<keyword evidence="3" id="KW-0633">Potassium transport</keyword>
<dbReference type="OrthoDB" id="9799090at2"/>
<dbReference type="GO" id="GO:0008076">
    <property type="term" value="C:voltage-gated potassium channel complex"/>
    <property type="evidence" value="ECO:0007669"/>
    <property type="project" value="InterPro"/>
</dbReference>
<dbReference type="Gene3D" id="1.20.120.350">
    <property type="entry name" value="Voltage-gated potassium channels. Chain C"/>
    <property type="match status" value="1"/>
</dbReference>
<dbReference type="PANTHER" id="PTHR11537">
    <property type="entry name" value="VOLTAGE-GATED POTASSIUM CHANNEL"/>
    <property type="match status" value="1"/>
</dbReference>
<accession>A0A4S4NPZ9</accession>
<gene>
    <name evidence="14" type="ORF">E4021_06970</name>
</gene>
<evidence type="ECO:0000256" key="12">
    <source>
        <dbReference type="SAM" id="Phobius"/>
    </source>
</evidence>
<keyword evidence="10 12" id="KW-0472">Membrane</keyword>
<dbReference type="RefSeq" id="WP_136457763.1">
    <property type="nucleotide sequence ID" value="NZ_SRSF01000002.1"/>
</dbReference>
<dbReference type="SUPFAM" id="SSF81324">
    <property type="entry name" value="Voltage-gated potassium channels"/>
    <property type="match status" value="1"/>
</dbReference>
<proteinExistence type="predicted"/>
<feature type="transmembrane region" description="Helical" evidence="12">
    <location>
        <begin position="210"/>
        <end position="229"/>
    </location>
</feature>
<keyword evidence="11" id="KW-0407">Ion channel</keyword>
<evidence type="ECO:0000256" key="10">
    <source>
        <dbReference type="ARBA" id="ARBA00023136"/>
    </source>
</evidence>
<dbReference type="PANTHER" id="PTHR11537:SF254">
    <property type="entry name" value="POTASSIUM VOLTAGE-GATED CHANNEL PROTEIN SHAB"/>
    <property type="match status" value="1"/>
</dbReference>
<dbReference type="AlphaFoldDB" id="A0A4S4NPZ9"/>
<evidence type="ECO:0000256" key="8">
    <source>
        <dbReference type="ARBA" id="ARBA00022989"/>
    </source>
</evidence>
<evidence type="ECO:0000256" key="6">
    <source>
        <dbReference type="ARBA" id="ARBA00022882"/>
    </source>
</evidence>
<evidence type="ECO:0000259" key="13">
    <source>
        <dbReference type="Pfam" id="PF00520"/>
    </source>
</evidence>
<evidence type="ECO:0000256" key="2">
    <source>
        <dbReference type="ARBA" id="ARBA00022448"/>
    </source>
</evidence>
<dbReference type="Gene3D" id="1.10.287.70">
    <property type="match status" value="1"/>
</dbReference>
<evidence type="ECO:0000256" key="1">
    <source>
        <dbReference type="ARBA" id="ARBA00004141"/>
    </source>
</evidence>
<name>A0A4S4NPZ9_9BACT</name>
<dbReference type="GO" id="GO:0001508">
    <property type="term" value="P:action potential"/>
    <property type="evidence" value="ECO:0007669"/>
    <property type="project" value="TreeGrafter"/>
</dbReference>
<comment type="caution">
    <text evidence="14">The sequence shown here is derived from an EMBL/GenBank/DDBJ whole genome shotgun (WGS) entry which is preliminary data.</text>
</comment>
<dbReference type="Proteomes" id="UP000308528">
    <property type="component" value="Unassembled WGS sequence"/>
</dbReference>
<evidence type="ECO:0000256" key="7">
    <source>
        <dbReference type="ARBA" id="ARBA00022958"/>
    </source>
</evidence>
<reference evidence="14 15" key="1">
    <citation type="submission" date="2019-04" db="EMBL/GenBank/DDBJ databases">
        <title>Lewinella litorea sp. nov., isolated from a marine sand.</title>
        <authorList>
            <person name="Yoon J.-H."/>
        </authorList>
    </citation>
    <scope>NUCLEOTIDE SEQUENCE [LARGE SCALE GENOMIC DNA]</scope>
    <source>
        <strain evidence="14 15">HSMS-39</strain>
    </source>
</reference>
<sequence>MPDTSLRHRIHEIIFEADTPAGKFFDVALLALICLSILVVMLESVSEFNENYGTLFFYIEWFLTIVFTIEYGLRLWVTINPVRYALSFYGIVDVLAILPSYLALFLANAQYFLIIRILRLMRVFRIFKLGQYLTEGDQLMKAIAASRNKISVFLFVVTILVIIIGSFMYLLEGGSNAGFSSIPRSVYWAIVTITTVGYGDITPQTRVGQFVSAVVMILGYAIIAVPTGIVTTEIINTKKDVSTQVCRYCSREGHTSDAVYCKYCGGRLNP</sequence>
<keyword evidence="8 12" id="KW-1133">Transmembrane helix</keyword>
<feature type="transmembrane region" description="Helical" evidence="12">
    <location>
        <begin position="150"/>
        <end position="171"/>
    </location>
</feature>
<keyword evidence="4 12" id="KW-0812">Transmembrane</keyword>